<dbReference type="Gene3D" id="3.30.460.10">
    <property type="entry name" value="Beta Polymerase, domain 2"/>
    <property type="match status" value="1"/>
</dbReference>
<accession>A0A103R5P2</accession>
<protein>
    <recommendedName>
        <fullName evidence="4">Nucleotidyltransferase</fullName>
    </recommendedName>
</protein>
<evidence type="ECO:0000313" key="3">
    <source>
        <dbReference type="Proteomes" id="UP000064029"/>
    </source>
</evidence>
<sequence length="306" mass="35317">MLPPPPIYRLPHWVAVRQRFEQFHRNLALTPLQQRDGFAKRAGVVNCLNRAYYGTASDTDHSLFVGSWSKDTAIRPPRDVDVYFLLPIDVYHRFQAYTWNRQSALLQEVKAKLAQTYWNTDISGDGQVVLVNFGSYNVEVVPAFELTTPGHYWICDTNNGGSYKETAPWAEVSALDAADSANAQNVRPLVRMLKAWQANCSVPIKSFHLELLAAEFIAQSQWRLYDWFYFDWIVRDFFAFLYRRANGFVFVPGTYEVMMLGNDWQSKAESGYRRAAKACEYEYQNRVTDAGDEWQEIFGCDVPRVV</sequence>
<reference evidence="2 3" key="1">
    <citation type="submission" date="2015-11" db="EMBL/GenBank/DDBJ databases">
        <title>Expanding the genomic diversity of Burkholderia species for the development of highly accurate diagnostics.</title>
        <authorList>
            <person name="Sahl J."/>
            <person name="Keim P."/>
            <person name="Wagner D."/>
        </authorList>
    </citation>
    <scope>NUCLEOTIDE SEQUENCE [LARGE SCALE GENOMIC DNA]</scope>
    <source>
        <strain evidence="2 3">MSMB2036</strain>
    </source>
</reference>
<dbReference type="InterPro" id="IPR006116">
    <property type="entry name" value="NT_2-5OAS_ClassI-CCAase"/>
</dbReference>
<dbReference type="Pfam" id="PF18144">
    <property type="entry name" value="SMODS"/>
    <property type="match status" value="1"/>
</dbReference>
<dbReference type="AlphaFoldDB" id="A0A103R5P2"/>
<keyword evidence="1" id="KW-0051">Antiviral defense</keyword>
<dbReference type="SUPFAM" id="SSF81301">
    <property type="entry name" value="Nucleotidyltransferase"/>
    <property type="match status" value="1"/>
</dbReference>
<dbReference type="InterPro" id="IPR043519">
    <property type="entry name" value="NT_sf"/>
</dbReference>
<name>A0A103R5P2_9BURK</name>
<dbReference type="GO" id="GO:0016779">
    <property type="term" value="F:nucleotidyltransferase activity"/>
    <property type="evidence" value="ECO:0007669"/>
    <property type="project" value="InterPro"/>
</dbReference>
<evidence type="ECO:0008006" key="4">
    <source>
        <dbReference type="Google" id="ProtNLM"/>
    </source>
</evidence>
<dbReference type="Proteomes" id="UP000064029">
    <property type="component" value="Unassembled WGS sequence"/>
</dbReference>
<proteinExistence type="predicted"/>
<comment type="caution">
    <text evidence="2">The sequence shown here is derived from an EMBL/GenBank/DDBJ whole genome shotgun (WGS) entry which is preliminary data.</text>
</comment>
<evidence type="ECO:0000313" key="2">
    <source>
        <dbReference type="EMBL" id="KVG61690.1"/>
    </source>
</evidence>
<evidence type="ECO:0000256" key="1">
    <source>
        <dbReference type="ARBA" id="ARBA00023118"/>
    </source>
</evidence>
<gene>
    <name evidence="2" type="ORF">WJ33_31495</name>
</gene>
<dbReference type="EMBL" id="LOXM01000185">
    <property type="protein sequence ID" value="KVG61690.1"/>
    <property type="molecule type" value="Genomic_DNA"/>
</dbReference>
<dbReference type="GO" id="GO:0051607">
    <property type="term" value="P:defense response to virus"/>
    <property type="evidence" value="ECO:0007669"/>
    <property type="project" value="UniProtKB-KW"/>
</dbReference>
<dbReference type="CDD" id="cd05400">
    <property type="entry name" value="NT_2-5OAS_ClassI-CCAase"/>
    <property type="match status" value="1"/>
</dbReference>
<organism evidence="2 3">
    <name type="scientific">Burkholderia ubonensis</name>
    <dbReference type="NCBI Taxonomy" id="101571"/>
    <lineage>
        <taxon>Bacteria</taxon>
        <taxon>Pseudomonadati</taxon>
        <taxon>Pseudomonadota</taxon>
        <taxon>Betaproteobacteria</taxon>
        <taxon>Burkholderiales</taxon>
        <taxon>Burkholderiaceae</taxon>
        <taxon>Burkholderia</taxon>
        <taxon>Burkholderia cepacia complex</taxon>
    </lineage>
</organism>